<comment type="caution">
    <text evidence="2">The sequence shown here is derived from an EMBL/GenBank/DDBJ whole genome shotgun (WGS) entry which is preliminary data.</text>
</comment>
<dbReference type="EMBL" id="CAJVPP010000230">
    <property type="protein sequence ID" value="CAG8458654.1"/>
    <property type="molecule type" value="Genomic_DNA"/>
</dbReference>
<name>A0A9N8VRR6_FUNMO</name>
<proteinExistence type="predicted"/>
<protein>
    <submittedName>
        <fullName evidence="2">5160_t:CDS:1</fullName>
    </submittedName>
</protein>
<evidence type="ECO:0000313" key="3">
    <source>
        <dbReference type="Proteomes" id="UP000789375"/>
    </source>
</evidence>
<evidence type="ECO:0000256" key="1">
    <source>
        <dbReference type="SAM" id="MobiDB-lite"/>
    </source>
</evidence>
<dbReference type="Proteomes" id="UP000789375">
    <property type="component" value="Unassembled WGS sequence"/>
</dbReference>
<gene>
    <name evidence="2" type="ORF">FMOSSE_LOCUS1923</name>
</gene>
<keyword evidence="3" id="KW-1185">Reference proteome</keyword>
<evidence type="ECO:0000313" key="2">
    <source>
        <dbReference type="EMBL" id="CAG8458654.1"/>
    </source>
</evidence>
<reference evidence="2" key="1">
    <citation type="submission" date="2021-06" db="EMBL/GenBank/DDBJ databases">
        <authorList>
            <person name="Kallberg Y."/>
            <person name="Tangrot J."/>
            <person name="Rosling A."/>
        </authorList>
    </citation>
    <scope>NUCLEOTIDE SEQUENCE</scope>
    <source>
        <strain evidence="2">87-6 pot B 2015</strain>
    </source>
</reference>
<sequence length="357" mass="40322">MAEFAIADSNTLDTMYLSKTDPSSWSHKNGYYSLCREIRMKYDTTKTIANLEDGVKRQKLNYGTDRVGSGGREGEQEGNENTMHYLPEFLGKEIAAELISDIKRRALKPPSVWTHIVKYLDAVLNTPKEGFEDSLKQTMSDEPKFQLYCKKVLTDLIDAHSHAAKLARLHSQSGIVKVDANGIRIQDNQETWHLEVAGSPCIFSMKHANDNMKIHEPGTFNFNSCITRIPVGSHTIGEEIKRDRITLYSLNLMEGGKFLAEELESAKLPFSFSSRMRYMGILKMIARFHEEIIGKLEASLYVDTDESPKPGEQEGLSDHQGYFIVPHSELKLMLKPPPPLKYASGEQARRPAPSRVI</sequence>
<feature type="region of interest" description="Disordered" evidence="1">
    <location>
        <begin position="336"/>
        <end position="357"/>
    </location>
</feature>
<accession>A0A9N8VRR6</accession>
<dbReference type="AlphaFoldDB" id="A0A9N8VRR6"/>
<organism evidence="2 3">
    <name type="scientific">Funneliformis mosseae</name>
    <name type="common">Endomycorrhizal fungus</name>
    <name type="synonym">Glomus mosseae</name>
    <dbReference type="NCBI Taxonomy" id="27381"/>
    <lineage>
        <taxon>Eukaryota</taxon>
        <taxon>Fungi</taxon>
        <taxon>Fungi incertae sedis</taxon>
        <taxon>Mucoromycota</taxon>
        <taxon>Glomeromycotina</taxon>
        <taxon>Glomeromycetes</taxon>
        <taxon>Glomerales</taxon>
        <taxon>Glomeraceae</taxon>
        <taxon>Funneliformis</taxon>
    </lineage>
</organism>